<feature type="region of interest" description="Disordered" evidence="1">
    <location>
        <begin position="180"/>
        <end position="238"/>
    </location>
</feature>
<dbReference type="Proteomes" id="UP000677054">
    <property type="component" value="Unassembled WGS sequence"/>
</dbReference>
<evidence type="ECO:0000313" key="3">
    <source>
        <dbReference type="Proteomes" id="UP000677054"/>
    </source>
</evidence>
<evidence type="ECO:0000256" key="1">
    <source>
        <dbReference type="SAM" id="MobiDB-lite"/>
    </source>
</evidence>
<sequence>MTLRLEDFLIDKKKEAAPLLDLSKTKIQTQDDLEKLIARLPDLKIRPEKSMRNVRIQDLSAVDIDWRMLTLQRPKSKVEEDIFSRLVSLDKGDKKARSRESGPPVKQLIRTKSKPRSKAAVVPETKFQTCRNCAEELCSGACREFGYEAFERVILEEKEKEGGLEKKDLDLATLLGGGAVSSRLRRDSHRKLTKKRKKKKKKKKTTQDDQGGTNVEDEADDAPNHHLSSLLLQPESIS</sequence>
<accession>A0A7R9A3Z3</accession>
<organism evidence="2">
    <name type="scientific">Darwinula stevensoni</name>
    <dbReference type="NCBI Taxonomy" id="69355"/>
    <lineage>
        <taxon>Eukaryota</taxon>
        <taxon>Metazoa</taxon>
        <taxon>Ecdysozoa</taxon>
        <taxon>Arthropoda</taxon>
        <taxon>Crustacea</taxon>
        <taxon>Oligostraca</taxon>
        <taxon>Ostracoda</taxon>
        <taxon>Podocopa</taxon>
        <taxon>Podocopida</taxon>
        <taxon>Darwinulocopina</taxon>
        <taxon>Darwinuloidea</taxon>
        <taxon>Darwinulidae</taxon>
        <taxon>Darwinula</taxon>
    </lineage>
</organism>
<reference evidence="2" key="1">
    <citation type="submission" date="2020-11" db="EMBL/GenBank/DDBJ databases">
        <authorList>
            <person name="Tran Van P."/>
        </authorList>
    </citation>
    <scope>NUCLEOTIDE SEQUENCE</scope>
</reference>
<dbReference type="OrthoDB" id="8250201at2759"/>
<dbReference type="EMBL" id="LR899784">
    <property type="protein sequence ID" value="CAD7242431.1"/>
    <property type="molecule type" value="Genomic_DNA"/>
</dbReference>
<gene>
    <name evidence="2" type="ORF">DSTB1V02_LOCUS2397</name>
</gene>
<name>A0A7R9A3Z3_9CRUS</name>
<evidence type="ECO:0000313" key="2">
    <source>
        <dbReference type="EMBL" id="CAD7242431.1"/>
    </source>
</evidence>
<dbReference type="AlphaFoldDB" id="A0A7R9A3Z3"/>
<dbReference type="EMBL" id="CAJPEV010000267">
    <property type="protein sequence ID" value="CAG0883190.1"/>
    <property type="molecule type" value="Genomic_DNA"/>
</dbReference>
<feature type="compositionally biased region" description="Basic residues" evidence="1">
    <location>
        <begin position="186"/>
        <end position="204"/>
    </location>
</feature>
<protein>
    <submittedName>
        <fullName evidence="2">Uncharacterized protein</fullName>
    </submittedName>
</protein>
<keyword evidence="3" id="KW-1185">Reference proteome</keyword>
<proteinExistence type="predicted"/>
<feature type="region of interest" description="Disordered" evidence="1">
    <location>
        <begin position="93"/>
        <end position="120"/>
    </location>
</feature>
<feature type="compositionally biased region" description="Polar residues" evidence="1">
    <location>
        <begin position="226"/>
        <end position="238"/>
    </location>
</feature>